<dbReference type="InterPro" id="IPR029058">
    <property type="entry name" value="AB_hydrolase_fold"/>
</dbReference>
<dbReference type="SUPFAM" id="SSF53474">
    <property type="entry name" value="alpha/beta-Hydrolases"/>
    <property type="match status" value="1"/>
</dbReference>
<name>A0AAN7UGG3_9PEZI</name>
<dbReference type="AlphaFoldDB" id="A0AAN7UGG3"/>
<feature type="compositionally biased region" description="Polar residues" evidence="1">
    <location>
        <begin position="427"/>
        <end position="443"/>
    </location>
</feature>
<feature type="region of interest" description="Disordered" evidence="1">
    <location>
        <begin position="424"/>
        <end position="443"/>
    </location>
</feature>
<dbReference type="PANTHER" id="PTHR33840:SF1">
    <property type="entry name" value="TLE1 PHOSPHOLIPASE DOMAIN-CONTAINING PROTEIN"/>
    <property type="match status" value="1"/>
</dbReference>
<evidence type="ECO:0000313" key="3">
    <source>
        <dbReference type="EMBL" id="KAK5631920.1"/>
    </source>
</evidence>
<keyword evidence="4" id="KW-1185">Reference proteome</keyword>
<evidence type="ECO:0000259" key="2">
    <source>
        <dbReference type="Pfam" id="PF09994"/>
    </source>
</evidence>
<organism evidence="3 4">
    <name type="scientific">Xylaria bambusicola</name>
    <dbReference type="NCBI Taxonomy" id="326684"/>
    <lineage>
        <taxon>Eukaryota</taxon>
        <taxon>Fungi</taxon>
        <taxon>Dikarya</taxon>
        <taxon>Ascomycota</taxon>
        <taxon>Pezizomycotina</taxon>
        <taxon>Sordariomycetes</taxon>
        <taxon>Xylariomycetidae</taxon>
        <taxon>Xylariales</taxon>
        <taxon>Xylariaceae</taxon>
        <taxon>Xylaria</taxon>
    </lineage>
</organism>
<evidence type="ECO:0000313" key="4">
    <source>
        <dbReference type="Proteomes" id="UP001305414"/>
    </source>
</evidence>
<comment type="caution">
    <text evidence="3">The sequence shown here is derived from an EMBL/GenBank/DDBJ whole genome shotgun (WGS) entry which is preliminary data.</text>
</comment>
<dbReference type="InterPro" id="IPR018712">
    <property type="entry name" value="Tle1-like_cat"/>
</dbReference>
<accession>A0AAN7UGG3</accession>
<proteinExistence type="predicted"/>
<dbReference type="Proteomes" id="UP001305414">
    <property type="component" value="Unassembled WGS sequence"/>
</dbReference>
<dbReference type="PANTHER" id="PTHR33840">
    <property type="match status" value="1"/>
</dbReference>
<sequence>MSTSSSRKRIIVCCDGTWQNSDNGHNTSSDVKSKSNQVPSNFQIIYYQSGVGSKLGLVARLLGGAFGTGISEVRYSMSSTNESENIREAYAFICANYVDGDEIILLGFSRGAFTARSIGGMISDLGLLTRVGQEYFYPIFKDMQNWSNECYGILALEETTGKAPSSKFEPSRCTHEYVSLGFDLLDIELMITTYQFYNTHLSNKIQHGFHALALDEARGPSDGRKNRPRLTYAKFGSREAMRILVADGQIRVSLISHLRVRSRMMDQLSSVGCEFRPDALERAFETTMKYYTNQEPESISHRRKYRPPSWAEKSIYESNKPIRPWSLHYIQSATGPLYNLVGSVTRAPGMYKKINPKDGRPLSEFLEDTNERIHKSVRVRLACEGLGLNDSDVWHCPSLLQYWRPRRVSTQSFDPVSRTADWKTVSDTETATQQSGQAGSMANTETVLTEESLQMLSLDSSERWVWEYVGPEITAPTIRTIVEENLGPYEQKLLHLAAGKVHVSEYAEKQDVDKLKAFELRGFAKMRKRLRRRWHSKEAAAARHARKKKDKK</sequence>
<dbReference type="Pfam" id="PF09994">
    <property type="entry name" value="T6SS_Tle1-like_cat"/>
    <property type="match status" value="1"/>
</dbReference>
<protein>
    <recommendedName>
        <fullName evidence="2">T6SS Phospholipase effector Tle1-like catalytic domain-containing protein</fullName>
    </recommendedName>
</protein>
<gene>
    <name evidence="3" type="ORF">RRF57_007634</name>
</gene>
<evidence type="ECO:0000256" key="1">
    <source>
        <dbReference type="SAM" id="MobiDB-lite"/>
    </source>
</evidence>
<feature type="domain" description="T6SS Phospholipase effector Tle1-like catalytic" evidence="2">
    <location>
        <begin position="8"/>
        <end position="219"/>
    </location>
</feature>
<reference evidence="3 4" key="1">
    <citation type="submission" date="2023-10" db="EMBL/GenBank/DDBJ databases">
        <title>Draft genome sequence of Xylaria bambusicola isolate GMP-LS, the root and basal stem rot pathogen of sugarcane in Indonesia.</title>
        <authorList>
            <person name="Selvaraj P."/>
            <person name="Muralishankar V."/>
            <person name="Muruganantham S."/>
            <person name="Sp S."/>
            <person name="Haryani S."/>
            <person name="Lau K.J.X."/>
            <person name="Naqvi N.I."/>
        </authorList>
    </citation>
    <scope>NUCLEOTIDE SEQUENCE [LARGE SCALE GENOMIC DNA]</scope>
    <source>
        <strain evidence="3">GMP-LS</strain>
    </source>
</reference>
<dbReference type="EMBL" id="JAWHQM010000021">
    <property type="protein sequence ID" value="KAK5631920.1"/>
    <property type="molecule type" value="Genomic_DNA"/>
</dbReference>